<reference evidence="5" key="1">
    <citation type="submission" date="2021-03" db="EMBL/GenBank/DDBJ databases">
        <authorList>
            <person name="Bekaert M."/>
        </authorList>
    </citation>
    <scope>NUCLEOTIDE SEQUENCE</scope>
</reference>
<comment type="cofactor">
    <cofactor evidence="1">
        <name>thiamine diphosphate</name>
        <dbReference type="ChEBI" id="CHEBI:58937"/>
    </cofactor>
</comment>
<dbReference type="Proteomes" id="UP000683360">
    <property type="component" value="Unassembled WGS sequence"/>
</dbReference>
<dbReference type="GO" id="GO:0016829">
    <property type="term" value="F:lyase activity"/>
    <property type="evidence" value="ECO:0007669"/>
    <property type="project" value="UniProtKB-KW"/>
</dbReference>
<keyword evidence="2" id="KW-0479">Metal-binding</keyword>
<dbReference type="GO" id="GO:0005777">
    <property type="term" value="C:peroxisome"/>
    <property type="evidence" value="ECO:0007669"/>
    <property type="project" value="TreeGrafter"/>
</dbReference>
<dbReference type="InterPro" id="IPR045025">
    <property type="entry name" value="HACL1-like"/>
</dbReference>
<dbReference type="OrthoDB" id="10006023at2759"/>
<accession>A0A8S3Q408</accession>
<evidence type="ECO:0000256" key="3">
    <source>
        <dbReference type="ARBA" id="ARBA00022842"/>
    </source>
</evidence>
<dbReference type="GO" id="GO:0046872">
    <property type="term" value="F:metal ion binding"/>
    <property type="evidence" value="ECO:0007669"/>
    <property type="project" value="UniProtKB-KW"/>
</dbReference>
<protein>
    <submittedName>
        <fullName evidence="5">HACL1</fullName>
        <ecNumber evidence="5">4.1.-.-</ecNumber>
    </submittedName>
</protein>
<evidence type="ECO:0000256" key="2">
    <source>
        <dbReference type="ARBA" id="ARBA00022723"/>
    </source>
</evidence>
<proteinExistence type="predicted"/>
<sequence length="186" mass="21150">MGSNVQSAVSLVGDCNAIVQQINDVYGKMPGKFAFSPKSPWWKTLTSKVQANQQSVQQMIDDKSVPMNYFAAYDEIRSLLPKDCIIVSEGANTMDISRTMILNSLPRHRDQTEILHTGDEPLDKSEMSDPKFEVEFEDMEVDQEYKGLRNVFSVVPDRQCKTRKVKTMKVLSDKFQASGNELFTLW</sequence>
<evidence type="ECO:0000313" key="5">
    <source>
        <dbReference type="EMBL" id="CAG2190651.1"/>
    </source>
</evidence>
<dbReference type="PANTHER" id="PTHR43710:SF2">
    <property type="entry name" value="2-HYDROXYACYL-COA LYASE 1"/>
    <property type="match status" value="1"/>
</dbReference>
<keyword evidence="3" id="KW-0460">Magnesium</keyword>
<organism evidence="5 6">
    <name type="scientific">Mytilus edulis</name>
    <name type="common">Blue mussel</name>
    <dbReference type="NCBI Taxonomy" id="6550"/>
    <lineage>
        <taxon>Eukaryota</taxon>
        <taxon>Metazoa</taxon>
        <taxon>Spiralia</taxon>
        <taxon>Lophotrochozoa</taxon>
        <taxon>Mollusca</taxon>
        <taxon>Bivalvia</taxon>
        <taxon>Autobranchia</taxon>
        <taxon>Pteriomorphia</taxon>
        <taxon>Mytilida</taxon>
        <taxon>Mytiloidea</taxon>
        <taxon>Mytilidae</taxon>
        <taxon>Mytilinae</taxon>
        <taxon>Mytilus</taxon>
    </lineage>
</organism>
<keyword evidence="4 5" id="KW-0456">Lyase</keyword>
<keyword evidence="6" id="KW-1185">Reference proteome</keyword>
<dbReference type="AlphaFoldDB" id="A0A8S3Q408"/>
<evidence type="ECO:0000256" key="1">
    <source>
        <dbReference type="ARBA" id="ARBA00001964"/>
    </source>
</evidence>
<dbReference type="EMBL" id="CAJPWZ010000338">
    <property type="protein sequence ID" value="CAG2190651.1"/>
    <property type="molecule type" value="Genomic_DNA"/>
</dbReference>
<comment type="caution">
    <text evidence="5">The sequence shown here is derived from an EMBL/GenBank/DDBJ whole genome shotgun (WGS) entry which is preliminary data.</text>
</comment>
<name>A0A8S3Q408_MYTED</name>
<dbReference type="PANTHER" id="PTHR43710">
    <property type="entry name" value="2-HYDROXYACYL-COA LYASE"/>
    <property type="match status" value="1"/>
</dbReference>
<dbReference type="GO" id="GO:0030976">
    <property type="term" value="F:thiamine pyrophosphate binding"/>
    <property type="evidence" value="ECO:0007669"/>
    <property type="project" value="InterPro"/>
</dbReference>
<dbReference type="EC" id="4.1.-.-" evidence="5"/>
<dbReference type="GO" id="GO:0001561">
    <property type="term" value="P:fatty acid alpha-oxidation"/>
    <property type="evidence" value="ECO:0007669"/>
    <property type="project" value="TreeGrafter"/>
</dbReference>
<gene>
    <name evidence="5" type="ORF">MEDL_5966</name>
</gene>
<evidence type="ECO:0000313" key="6">
    <source>
        <dbReference type="Proteomes" id="UP000683360"/>
    </source>
</evidence>
<evidence type="ECO:0000256" key="4">
    <source>
        <dbReference type="ARBA" id="ARBA00023239"/>
    </source>
</evidence>
<dbReference type="Gene3D" id="3.40.50.970">
    <property type="match status" value="1"/>
</dbReference>